<dbReference type="SUPFAM" id="SSF50475">
    <property type="entry name" value="FMN-binding split barrel"/>
    <property type="match status" value="1"/>
</dbReference>
<dbReference type="EMBL" id="QPJC01000004">
    <property type="protein sequence ID" value="RCW44543.1"/>
    <property type="molecule type" value="Genomic_DNA"/>
</dbReference>
<accession>A0A368VTY7</accession>
<feature type="domain" description="Pyridoxamine 5'-phosphate oxidase N-terminal" evidence="2">
    <location>
        <begin position="13"/>
        <end position="143"/>
    </location>
</feature>
<name>A0A368VTY7_9ACTN</name>
<organism evidence="3 4">
    <name type="scientific">Halopolyspora algeriensis</name>
    <dbReference type="NCBI Taxonomy" id="1500506"/>
    <lineage>
        <taxon>Bacteria</taxon>
        <taxon>Bacillati</taxon>
        <taxon>Actinomycetota</taxon>
        <taxon>Actinomycetes</taxon>
        <taxon>Actinomycetes incertae sedis</taxon>
        <taxon>Halopolyspora</taxon>
    </lineage>
</organism>
<proteinExistence type="predicted"/>
<dbReference type="PANTHER" id="PTHR35176:SF6">
    <property type="entry name" value="HEME OXYGENASE HI_0854-RELATED"/>
    <property type="match status" value="1"/>
</dbReference>
<protein>
    <submittedName>
        <fullName evidence="3">PPOX class probable F420-dependent enzyme</fullName>
    </submittedName>
</protein>
<dbReference type="OrthoDB" id="158738at2"/>
<evidence type="ECO:0000313" key="3">
    <source>
        <dbReference type="EMBL" id="RCW44543.1"/>
    </source>
</evidence>
<dbReference type="Gene3D" id="2.30.110.10">
    <property type="entry name" value="Electron Transport, Fmn-binding Protein, Chain A"/>
    <property type="match status" value="1"/>
</dbReference>
<dbReference type="RefSeq" id="WP_114452631.1">
    <property type="nucleotide sequence ID" value="NZ_QPJC01000004.1"/>
</dbReference>
<comment type="caution">
    <text evidence="3">The sequence shown here is derived from an EMBL/GenBank/DDBJ whole genome shotgun (WGS) entry which is preliminary data.</text>
</comment>
<evidence type="ECO:0000256" key="1">
    <source>
        <dbReference type="ARBA" id="ARBA00023002"/>
    </source>
</evidence>
<gene>
    <name evidence="3" type="ORF">DFQ14_104132</name>
</gene>
<dbReference type="GO" id="GO:0016627">
    <property type="term" value="F:oxidoreductase activity, acting on the CH-CH group of donors"/>
    <property type="evidence" value="ECO:0007669"/>
    <property type="project" value="TreeGrafter"/>
</dbReference>
<sequence>MAGSRRDRIRMSPDEIEDFLSEQHTLIVASHGHTGHPHLVPMWFAFLDSAIVFWTYGSAQKTVNLRRDARMSCLVEAGESYEELRGVFLEGHAHLSEDPAEIQRVGEAIAQRYGGGPLDESGREAIRSKGGKRVAVVFESTRVVSWDHRKLGPGVY</sequence>
<evidence type="ECO:0000259" key="2">
    <source>
        <dbReference type="Pfam" id="PF01243"/>
    </source>
</evidence>
<keyword evidence="1" id="KW-0560">Oxidoreductase</keyword>
<dbReference type="InterPro" id="IPR012349">
    <property type="entry name" value="Split_barrel_FMN-bd"/>
</dbReference>
<keyword evidence="4" id="KW-1185">Reference proteome</keyword>
<dbReference type="AlphaFoldDB" id="A0A368VTY7"/>
<dbReference type="PANTHER" id="PTHR35176">
    <property type="entry name" value="HEME OXYGENASE HI_0854-RELATED"/>
    <property type="match status" value="1"/>
</dbReference>
<dbReference type="GO" id="GO:0005829">
    <property type="term" value="C:cytosol"/>
    <property type="evidence" value="ECO:0007669"/>
    <property type="project" value="TreeGrafter"/>
</dbReference>
<dbReference type="InterPro" id="IPR052019">
    <property type="entry name" value="F420H2_bilvrd_red/Heme_oxyg"/>
</dbReference>
<reference evidence="3 4" key="1">
    <citation type="submission" date="2018-07" db="EMBL/GenBank/DDBJ databases">
        <title>Genomic Encyclopedia of Type Strains, Phase III (KMG-III): the genomes of soil and plant-associated and newly described type strains.</title>
        <authorList>
            <person name="Whitman W."/>
        </authorList>
    </citation>
    <scope>NUCLEOTIDE SEQUENCE [LARGE SCALE GENOMIC DNA]</scope>
    <source>
        <strain evidence="3 4">CECT 8575</strain>
    </source>
</reference>
<dbReference type="Pfam" id="PF01243">
    <property type="entry name" value="PNPOx_N"/>
    <property type="match status" value="1"/>
</dbReference>
<dbReference type="Proteomes" id="UP000253495">
    <property type="component" value="Unassembled WGS sequence"/>
</dbReference>
<dbReference type="InterPro" id="IPR011576">
    <property type="entry name" value="Pyridox_Oxase_N"/>
</dbReference>
<evidence type="ECO:0000313" key="4">
    <source>
        <dbReference type="Proteomes" id="UP000253495"/>
    </source>
</evidence>
<dbReference type="GO" id="GO:0070967">
    <property type="term" value="F:coenzyme F420 binding"/>
    <property type="evidence" value="ECO:0007669"/>
    <property type="project" value="TreeGrafter"/>
</dbReference>